<feature type="transmembrane region" description="Helical" evidence="8">
    <location>
        <begin position="43"/>
        <end position="63"/>
    </location>
</feature>
<dbReference type="InterPro" id="IPR004254">
    <property type="entry name" value="AdipoR/HlyIII-related"/>
</dbReference>
<dbReference type="eggNOG" id="COG1272">
    <property type="taxonomic scope" value="Bacteria"/>
</dbReference>
<keyword evidence="7" id="KW-0862">Zinc</keyword>
<dbReference type="AlphaFoldDB" id="W6S2F4"/>
<gene>
    <name evidence="9" type="ORF">CM240_1323</name>
</gene>
<dbReference type="EMBL" id="HG917868">
    <property type="protein sequence ID" value="CDM68482.1"/>
    <property type="molecule type" value="Genomic_DNA"/>
</dbReference>
<evidence type="ECO:0000256" key="2">
    <source>
        <dbReference type="ARBA" id="ARBA00008488"/>
    </source>
</evidence>
<comment type="subcellular location">
    <subcellularLocation>
        <location evidence="1">Cell membrane</location>
        <topology evidence="1">Multi-pass membrane protein</topology>
    </subcellularLocation>
</comment>
<keyword evidence="6 8" id="KW-0472">Membrane</keyword>
<dbReference type="OrthoDB" id="9813689at2"/>
<sequence>MYSKFREPINGITHLIGAILSVIGMLILIINSQYSDNNSTSKIVSAVIFGSSLILLYSASSIYHSVNAKEKVINVLKKLDHSMIFVLIAGTYTPVCLITLNGVLGYVCLAIVWIMAVSGVFLKIFWIECPRGLSTGIYIFMGWMCLVFIYPLWQVVKFQGILLLFLGGVMYTIGGVIYGLEKPNCFKALGFHEIFHLFVMAGSLFHFIFMMNFVF</sequence>
<keyword evidence="3" id="KW-1003">Cell membrane</keyword>
<evidence type="ECO:0000256" key="5">
    <source>
        <dbReference type="ARBA" id="ARBA00022989"/>
    </source>
</evidence>
<evidence type="ECO:0000256" key="8">
    <source>
        <dbReference type="SAM" id="Phobius"/>
    </source>
</evidence>
<feature type="transmembrane region" description="Helical" evidence="8">
    <location>
        <begin position="133"/>
        <end position="153"/>
    </location>
</feature>
<dbReference type="HOGENOM" id="CLU_051078_2_1_9"/>
<dbReference type="GO" id="GO:0046872">
    <property type="term" value="F:metal ion binding"/>
    <property type="evidence" value="ECO:0007669"/>
    <property type="project" value="UniProtKB-KW"/>
</dbReference>
<protein>
    <submittedName>
        <fullName evidence="9">Hemolysin III</fullName>
    </submittedName>
</protein>
<evidence type="ECO:0000256" key="6">
    <source>
        <dbReference type="ARBA" id="ARBA00023136"/>
    </source>
</evidence>
<dbReference type="PATRIC" id="fig|1216932.3.peg.1317"/>
<dbReference type="KEGG" id="clt:CM240_1323"/>
<feature type="transmembrane region" description="Helical" evidence="8">
    <location>
        <begin position="12"/>
        <end position="31"/>
    </location>
</feature>
<dbReference type="PANTHER" id="PTHR20855:SF3">
    <property type="entry name" value="LD03007P"/>
    <property type="match status" value="1"/>
</dbReference>
<feature type="binding site" evidence="7">
    <location>
        <position position="64"/>
    </location>
    <ligand>
        <name>Zn(2+)</name>
        <dbReference type="ChEBI" id="CHEBI:29105"/>
    </ligand>
</feature>
<dbReference type="PANTHER" id="PTHR20855">
    <property type="entry name" value="ADIPOR/PROGESTIN RECEPTOR-RELATED"/>
    <property type="match status" value="1"/>
</dbReference>
<name>W6S2F4_9CLOT</name>
<feature type="transmembrane region" description="Helical" evidence="8">
    <location>
        <begin position="160"/>
        <end position="179"/>
    </location>
</feature>
<evidence type="ECO:0000313" key="9">
    <source>
        <dbReference type="EMBL" id="CDM68482.1"/>
    </source>
</evidence>
<accession>W6S2F4</accession>
<reference evidence="9 10" key="1">
    <citation type="submission" date="2013-11" db="EMBL/GenBank/DDBJ databases">
        <title>Complete genome sequence of Clostridum sp. M2/40.</title>
        <authorList>
            <person name="Wibberg D."/>
            <person name="Puehler A."/>
            <person name="Schlueter A."/>
        </authorList>
    </citation>
    <scope>NUCLEOTIDE SEQUENCE [LARGE SCALE GENOMIC DNA]</scope>
    <source>
        <strain evidence="10">M2/40</strain>
    </source>
</reference>
<keyword evidence="5 8" id="KW-1133">Transmembrane helix</keyword>
<dbReference type="Proteomes" id="UP000019426">
    <property type="component" value="Chromosome M2/40_rep1"/>
</dbReference>
<feature type="binding site" evidence="7">
    <location>
        <position position="196"/>
    </location>
    <ligand>
        <name>Zn(2+)</name>
        <dbReference type="ChEBI" id="CHEBI:29105"/>
    </ligand>
</feature>
<dbReference type="RefSeq" id="WP_044037564.1">
    <property type="nucleotide sequence ID" value="NZ_HG917868.1"/>
</dbReference>
<dbReference type="InterPro" id="IPR005744">
    <property type="entry name" value="Hy-lIII"/>
</dbReference>
<evidence type="ECO:0000256" key="4">
    <source>
        <dbReference type="ARBA" id="ARBA00022692"/>
    </source>
</evidence>
<feature type="transmembrane region" description="Helical" evidence="8">
    <location>
        <begin position="107"/>
        <end position="127"/>
    </location>
</feature>
<proteinExistence type="inferred from homology"/>
<comment type="similarity">
    <text evidence="2">Belongs to the UPF0073 (Hly-III) family.</text>
</comment>
<keyword evidence="10" id="KW-1185">Reference proteome</keyword>
<dbReference type="Pfam" id="PF03006">
    <property type="entry name" value="HlyIII"/>
    <property type="match status" value="1"/>
</dbReference>
<keyword evidence="4 8" id="KW-0812">Transmembrane</keyword>
<dbReference type="STRING" id="1216932.CM240_1323"/>
<dbReference type="GO" id="GO:0140911">
    <property type="term" value="F:pore-forming activity"/>
    <property type="evidence" value="ECO:0007669"/>
    <property type="project" value="InterPro"/>
</dbReference>
<dbReference type="NCBIfam" id="TIGR01065">
    <property type="entry name" value="hlyIII"/>
    <property type="match status" value="1"/>
</dbReference>
<evidence type="ECO:0000256" key="7">
    <source>
        <dbReference type="PIRSR" id="PIRSR604254-1"/>
    </source>
</evidence>
<evidence type="ECO:0000256" key="1">
    <source>
        <dbReference type="ARBA" id="ARBA00004651"/>
    </source>
</evidence>
<evidence type="ECO:0000313" key="10">
    <source>
        <dbReference type="Proteomes" id="UP000019426"/>
    </source>
</evidence>
<keyword evidence="7" id="KW-0479">Metal-binding</keyword>
<dbReference type="GO" id="GO:0005886">
    <property type="term" value="C:plasma membrane"/>
    <property type="evidence" value="ECO:0007669"/>
    <property type="project" value="UniProtKB-SubCell"/>
</dbReference>
<organism evidence="9 10">
    <name type="scientific">Clostridium bornimense</name>
    <dbReference type="NCBI Taxonomy" id="1216932"/>
    <lineage>
        <taxon>Bacteria</taxon>
        <taxon>Bacillati</taxon>
        <taxon>Bacillota</taxon>
        <taxon>Clostridia</taxon>
        <taxon>Eubacteriales</taxon>
        <taxon>Clostridiaceae</taxon>
        <taxon>Clostridium</taxon>
    </lineage>
</organism>
<feature type="transmembrane region" description="Helical" evidence="8">
    <location>
        <begin position="194"/>
        <end position="214"/>
    </location>
</feature>
<feature type="transmembrane region" description="Helical" evidence="8">
    <location>
        <begin position="83"/>
        <end position="100"/>
    </location>
</feature>
<feature type="binding site" evidence="7">
    <location>
        <position position="192"/>
    </location>
    <ligand>
        <name>Zn(2+)</name>
        <dbReference type="ChEBI" id="CHEBI:29105"/>
    </ligand>
</feature>
<evidence type="ECO:0000256" key="3">
    <source>
        <dbReference type="ARBA" id="ARBA00022475"/>
    </source>
</evidence>